<dbReference type="AlphaFoldDB" id="A0A4U0UCK2"/>
<dbReference type="OrthoDB" id="6612291at2759"/>
<organism evidence="11 12">
    <name type="scientific">Salinomyces thailandicus</name>
    <dbReference type="NCBI Taxonomy" id="706561"/>
    <lineage>
        <taxon>Eukaryota</taxon>
        <taxon>Fungi</taxon>
        <taxon>Dikarya</taxon>
        <taxon>Ascomycota</taxon>
        <taxon>Pezizomycotina</taxon>
        <taxon>Dothideomycetes</taxon>
        <taxon>Dothideomycetidae</taxon>
        <taxon>Mycosphaerellales</taxon>
        <taxon>Teratosphaeriaceae</taxon>
        <taxon>Salinomyces</taxon>
    </lineage>
</organism>
<evidence type="ECO:0000256" key="8">
    <source>
        <dbReference type="SAM" id="MobiDB-lite"/>
    </source>
</evidence>
<dbReference type="InterPro" id="IPR003663">
    <property type="entry name" value="Sugar/inositol_transpt"/>
</dbReference>
<keyword evidence="12" id="KW-1185">Reference proteome</keyword>
<protein>
    <recommendedName>
        <fullName evidence="10">Major facilitator superfamily (MFS) profile domain-containing protein</fullName>
    </recommendedName>
</protein>
<dbReference type="InterPro" id="IPR036259">
    <property type="entry name" value="MFS_trans_sf"/>
</dbReference>
<evidence type="ECO:0000256" key="9">
    <source>
        <dbReference type="SAM" id="Phobius"/>
    </source>
</evidence>
<evidence type="ECO:0000313" key="12">
    <source>
        <dbReference type="Proteomes" id="UP000308549"/>
    </source>
</evidence>
<gene>
    <name evidence="11" type="ORF">B0A50_01291</name>
</gene>
<proteinExistence type="inferred from homology"/>
<dbReference type="Gene3D" id="1.20.1250.20">
    <property type="entry name" value="MFS general substrate transporter like domains"/>
    <property type="match status" value="1"/>
</dbReference>
<feature type="transmembrane region" description="Helical" evidence="9">
    <location>
        <begin position="60"/>
        <end position="82"/>
    </location>
</feature>
<keyword evidence="4 9" id="KW-0812">Transmembrane</keyword>
<feature type="transmembrane region" description="Helical" evidence="9">
    <location>
        <begin position="334"/>
        <end position="357"/>
    </location>
</feature>
<evidence type="ECO:0000256" key="5">
    <source>
        <dbReference type="ARBA" id="ARBA00022989"/>
    </source>
</evidence>
<dbReference type="EMBL" id="NAJL01000006">
    <property type="protein sequence ID" value="TKA32045.1"/>
    <property type="molecule type" value="Genomic_DNA"/>
</dbReference>
<keyword evidence="3 7" id="KW-0813">Transport</keyword>
<dbReference type="PROSITE" id="PS50850">
    <property type="entry name" value="MFS"/>
    <property type="match status" value="1"/>
</dbReference>
<evidence type="ECO:0000256" key="1">
    <source>
        <dbReference type="ARBA" id="ARBA00004141"/>
    </source>
</evidence>
<dbReference type="PROSITE" id="PS00216">
    <property type="entry name" value="SUGAR_TRANSPORT_1"/>
    <property type="match status" value="1"/>
</dbReference>
<dbReference type="InterPro" id="IPR020846">
    <property type="entry name" value="MFS_dom"/>
</dbReference>
<evidence type="ECO:0000256" key="4">
    <source>
        <dbReference type="ARBA" id="ARBA00022692"/>
    </source>
</evidence>
<evidence type="ECO:0000313" key="11">
    <source>
        <dbReference type="EMBL" id="TKA32045.1"/>
    </source>
</evidence>
<reference evidence="11 12" key="1">
    <citation type="submission" date="2017-03" db="EMBL/GenBank/DDBJ databases">
        <title>Genomes of endolithic fungi from Antarctica.</title>
        <authorList>
            <person name="Coleine C."/>
            <person name="Masonjones S."/>
            <person name="Stajich J.E."/>
        </authorList>
    </citation>
    <scope>NUCLEOTIDE SEQUENCE [LARGE SCALE GENOMIC DNA]</scope>
    <source>
        <strain evidence="11 12">CCFEE 6315</strain>
    </source>
</reference>
<dbReference type="GO" id="GO:0016020">
    <property type="term" value="C:membrane"/>
    <property type="evidence" value="ECO:0007669"/>
    <property type="project" value="UniProtKB-SubCell"/>
</dbReference>
<feature type="transmembrane region" description="Helical" evidence="9">
    <location>
        <begin position="269"/>
        <end position="290"/>
    </location>
</feature>
<dbReference type="PANTHER" id="PTHR48022:SF17">
    <property type="entry name" value="HEXOSE TRANSPORTER"/>
    <property type="match status" value="1"/>
</dbReference>
<name>A0A4U0UCK2_9PEZI</name>
<feature type="transmembrane region" description="Helical" evidence="9">
    <location>
        <begin position="114"/>
        <end position="136"/>
    </location>
</feature>
<feature type="transmembrane region" description="Helical" evidence="9">
    <location>
        <begin position="369"/>
        <end position="391"/>
    </location>
</feature>
<evidence type="ECO:0000256" key="6">
    <source>
        <dbReference type="ARBA" id="ARBA00023136"/>
    </source>
</evidence>
<evidence type="ECO:0000256" key="2">
    <source>
        <dbReference type="ARBA" id="ARBA00010992"/>
    </source>
</evidence>
<feature type="compositionally biased region" description="Basic and acidic residues" evidence="8">
    <location>
        <begin position="511"/>
        <end position="522"/>
    </location>
</feature>
<accession>A0A4U0UCK2</accession>
<dbReference type="FunFam" id="1.20.1250.20:FF:000134">
    <property type="entry name" value="MFS sugar transporter protein"/>
    <property type="match status" value="1"/>
</dbReference>
<feature type="transmembrane region" description="Helical" evidence="9">
    <location>
        <begin position="403"/>
        <end position="425"/>
    </location>
</feature>
<feature type="transmembrane region" description="Helical" evidence="9">
    <location>
        <begin position="148"/>
        <end position="170"/>
    </location>
</feature>
<dbReference type="NCBIfam" id="TIGR00879">
    <property type="entry name" value="SP"/>
    <property type="match status" value="1"/>
</dbReference>
<comment type="similarity">
    <text evidence="2 7">Belongs to the major facilitator superfamily. Sugar transporter (TC 2.A.1.1) family.</text>
</comment>
<comment type="subcellular location">
    <subcellularLocation>
        <location evidence="1">Membrane</location>
        <topology evidence="1">Multi-pass membrane protein</topology>
    </subcellularLocation>
</comment>
<dbReference type="Pfam" id="PF00083">
    <property type="entry name" value="Sugar_tr"/>
    <property type="match status" value="1"/>
</dbReference>
<feature type="domain" description="Major facilitator superfamily (MFS) profile" evidence="10">
    <location>
        <begin position="21"/>
        <end position="460"/>
    </location>
</feature>
<feature type="transmembrane region" description="Helical" evidence="9">
    <location>
        <begin position="182"/>
        <end position="201"/>
    </location>
</feature>
<evidence type="ECO:0000256" key="7">
    <source>
        <dbReference type="RuleBase" id="RU003346"/>
    </source>
</evidence>
<dbReference type="PANTHER" id="PTHR48022">
    <property type="entry name" value="PLASTIDIC GLUCOSE TRANSPORTER 4"/>
    <property type="match status" value="1"/>
</dbReference>
<sequence>MGFGLQKPKDEPGAAWPAIMVGMFAAFAGILYGYDTGTISGIQVMPYWVKEFDDPNESRLSLIVSILSVGTFFGALAAGLLADWTGRKWGIILSAAIPFNLGVILQVAATEQKLFIVGRAFAGLGVGLVSVQIPMYQAETLPKWIRGFVIGSYQLCITIGLLLASLVNYGTQNRNDSGSYRIPLAVQFAWSLILCIGMFILPETPRFLIKQGKDHKATKSLSFLRRLPADHPSLLGELEEIQGSWEYEKSLGKASYVDCFKGNIGKRTLTGVVLQSLQQLVGVNFIFYYGTSYFAGNPDSGLPSAFILQVITNVVNVVTTFPGLYAIDKFGRRFVLLTGALGMGISQYIVAACGVATGSTNQASQAAQFAFVCIYIFFFASTFGPGAWVVTGEIFPLKVRAKCLSMTTAANWFFNWLLAFITPYLEGTDYADLGSNVFWIWGGFCWIAVFFVYFMIYETKDMTLEQVNELYENVSFAPKSVDYHAAVRRYSSVGAGGTPLPPSDKYSSEQSTEKDEVVKTVE</sequence>
<dbReference type="PROSITE" id="PS00217">
    <property type="entry name" value="SUGAR_TRANSPORT_2"/>
    <property type="match status" value="1"/>
</dbReference>
<keyword evidence="6 9" id="KW-0472">Membrane</keyword>
<feature type="transmembrane region" description="Helical" evidence="9">
    <location>
        <begin position="12"/>
        <end position="34"/>
    </location>
</feature>
<keyword evidence="5 9" id="KW-1133">Transmembrane helix</keyword>
<dbReference type="SUPFAM" id="SSF103473">
    <property type="entry name" value="MFS general substrate transporter"/>
    <property type="match status" value="1"/>
</dbReference>
<evidence type="ECO:0000256" key="3">
    <source>
        <dbReference type="ARBA" id="ARBA00022448"/>
    </source>
</evidence>
<dbReference type="InterPro" id="IPR005828">
    <property type="entry name" value="MFS_sugar_transport-like"/>
</dbReference>
<feature type="transmembrane region" description="Helical" evidence="9">
    <location>
        <begin position="437"/>
        <end position="456"/>
    </location>
</feature>
<dbReference type="Proteomes" id="UP000308549">
    <property type="component" value="Unassembled WGS sequence"/>
</dbReference>
<dbReference type="InterPro" id="IPR005829">
    <property type="entry name" value="Sugar_transporter_CS"/>
</dbReference>
<feature type="transmembrane region" description="Helical" evidence="9">
    <location>
        <begin position="89"/>
        <end position="108"/>
    </location>
</feature>
<dbReference type="InterPro" id="IPR050360">
    <property type="entry name" value="MFS_Sugar_Transporters"/>
</dbReference>
<comment type="caution">
    <text evidence="11">The sequence shown here is derived from an EMBL/GenBank/DDBJ whole genome shotgun (WGS) entry which is preliminary data.</text>
</comment>
<evidence type="ECO:0000259" key="10">
    <source>
        <dbReference type="PROSITE" id="PS50850"/>
    </source>
</evidence>
<feature type="transmembrane region" description="Helical" evidence="9">
    <location>
        <begin position="302"/>
        <end position="327"/>
    </location>
</feature>
<dbReference type="PRINTS" id="PR00171">
    <property type="entry name" value="SUGRTRNSPORT"/>
</dbReference>
<feature type="region of interest" description="Disordered" evidence="8">
    <location>
        <begin position="492"/>
        <end position="522"/>
    </location>
</feature>
<dbReference type="GO" id="GO:0005351">
    <property type="term" value="F:carbohydrate:proton symporter activity"/>
    <property type="evidence" value="ECO:0007669"/>
    <property type="project" value="TreeGrafter"/>
</dbReference>